<dbReference type="GO" id="GO:0006508">
    <property type="term" value="P:proteolysis"/>
    <property type="evidence" value="ECO:0007669"/>
    <property type="project" value="UniProtKB-KW"/>
</dbReference>
<dbReference type="SUPFAM" id="SSF50494">
    <property type="entry name" value="Trypsin-like serine proteases"/>
    <property type="match status" value="1"/>
</dbReference>
<dbReference type="SMART" id="SM00228">
    <property type="entry name" value="PDZ"/>
    <property type="match status" value="1"/>
</dbReference>
<dbReference type="Pfam" id="PF13365">
    <property type="entry name" value="Trypsin_2"/>
    <property type="match status" value="1"/>
</dbReference>
<protein>
    <recommendedName>
        <fullName evidence="4">PDZ domain-containing protein</fullName>
    </recommendedName>
</protein>
<dbReference type="PANTHER" id="PTHR45980:SF9">
    <property type="entry name" value="PROTEASE DO-LIKE 10, MITOCHONDRIAL-RELATED"/>
    <property type="match status" value="1"/>
</dbReference>
<accession>A0A3B1D2L3</accession>
<dbReference type="Gene3D" id="3.20.190.20">
    <property type="match status" value="1"/>
</dbReference>
<evidence type="ECO:0000256" key="1">
    <source>
        <dbReference type="ARBA" id="ARBA00022670"/>
    </source>
</evidence>
<dbReference type="Gene3D" id="2.30.42.10">
    <property type="match status" value="1"/>
</dbReference>
<dbReference type="InterPro" id="IPR009003">
    <property type="entry name" value="Peptidase_S1_PA"/>
</dbReference>
<evidence type="ECO:0000313" key="5">
    <source>
        <dbReference type="EMBL" id="VAX34972.1"/>
    </source>
</evidence>
<dbReference type="InterPro" id="IPR041517">
    <property type="entry name" value="DEGP_PDZ"/>
</dbReference>
<gene>
    <name evidence="5" type="ORF">MNBD_UNCLBAC01-713</name>
</gene>
<name>A0A3B1D2L3_9ZZZZ</name>
<evidence type="ECO:0000259" key="4">
    <source>
        <dbReference type="PROSITE" id="PS50106"/>
    </source>
</evidence>
<dbReference type="PANTHER" id="PTHR45980">
    <property type="match status" value="1"/>
</dbReference>
<dbReference type="Gene3D" id="2.40.10.10">
    <property type="entry name" value="Trypsin-like serine proteases"/>
    <property type="match status" value="2"/>
</dbReference>
<keyword evidence="1" id="KW-0645">Protease</keyword>
<keyword evidence="2" id="KW-0378">Hydrolase</keyword>
<dbReference type="EMBL" id="UOGJ01000020">
    <property type="protein sequence ID" value="VAX34972.1"/>
    <property type="molecule type" value="Genomic_DNA"/>
</dbReference>
<reference evidence="5" key="1">
    <citation type="submission" date="2018-06" db="EMBL/GenBank/DDBJ databases">
        <authorList>
            <person name="Zhirakovskaya E."/>
        </authorList>
    </citation>
    <scope>NUCLEOTIDE SEQUENCE</scope>
</reference>
<organism evidence="5">
    <name type="scientific">hydrothermal vent metagenome</name>
    <dbReference type="NCBI Taxonomy" id="652676"/>
    <lineage>
        <taxon>unclassified sequences</taxon>
        <taxon>metagenomes</taxon>
        <taxon>ecological metagenomes</taxon>
    </lineage>
</organism>
<sequence>MSLIFKNIFVFPLFFLFFIPINEAASIKNTTDSVVKVFVASNSIDYYRPWQAKGIKGSSGSGAIIKGNKILTNAHVVADQTFIQVRKDSDPKKYTARVEVTGHDCDLALLSVDDPDFFKGTVALDIGQLPQLQDSVMVLGYPQGGDKISITEGVVSRVEITSYSQSGRQLLTVQIDAAINPGNSGGPVIQDGKLVGIAMQVLNSGQNIGYMIPVPVIDHFLKDLEDKQYDGFPLLGIEFSNTENDALRKYFGLQQESGGVLVSSILPFSPAAGYLEEEDIVLSINDIPIGEDGTFSFRAKERLTLSYLITQHQIGEDLRLKVIRKGEPKEIILNIKPFEGLVPSPAQLNPPPYYIYGGLVFTVLSIDLLKSWGNRWWEKAPVEFNSYLMGANRLNLESREEVVVLLNVLPDDINVGYHSDRNAIIDRVNGKNFASFKEFIQLLSFHQSQEKYTVIEATTRTRIILDNTNIDQINAKILKRNNIPAQFSEEVGGWLKN</sequence>
<dbReference type="SUPFAM" id="SSF50156">
    <property type="entry name" value="PDZ domain-like"/>
    <property type="match status" value="1"/>
</dbReference>
<dbReference type="AlphaFoldDB" id="A0A3B1D2L3"/>
<evidence type="ECO:0000256" key="3">
    <source>
        <dbReference type="ARBA" id="ARBA00022825"/>
    </source>
</evidence>
<dbReference type="Pfam" id="PF13180">
    <property type="entry name" value="PDZ_2"/>
    <property type="match status" value="1"/>
</dbReference>
<dbReference type="InterPro" id="IPR001478">
    <property type="entry name" value="PDZ"/>
</dbReference>
<dbReference type="PRINTS" id="PR00834">
    <property type="entry name" value="PROTEASES2C"/>
</dbReference>
<dbReference type="GO" id="GO:0004252">
    <property type="term" value="F:serine-type endopeptidase activity"/>
    <property type="evidence" value="ECO:0007669"/>
    <property type="project" value="InterPro"/>
</dbReference>
<dbReference type="InterPro" id="IPR036034">
    <property type="entry name" value="PDZ_sf"/>
</dbReference>
<dbReference type="PROSITE" id="PS50106">
    <property type="entry name" value="PDZ"/>
    <property type="match status" value="1"/>
</dbReference>
<keyword evidence="3" id="KW-0720">Serine protease</keyword>
<proteinExistence type="predicted"/>
<dbReference type="InterPro" id="IPR043504">
    <property type="entry name" value="Peptidase_S1_PA_chymotrypsin"/>
</dbReference>
<dbReference type="InterPro" id="IPR046449">
    <property type="entry name" value="DEGP_PDZ_sf"/>
</dbReference>
<dbReference type="InterPro" id="IPR001940">
    <property type="entry name" value="Peptidase_S1C"/>
</dbReference>
<evidence type="ECO:0000256" key="2">
    <source>
        <dbReference type="ARBA" id="ARBA00022801"/>
    </source>
</evidence>
<feature type="domain" description="PDZ" evidence="4">
    <location>
        <begin position="236"/>
        <end position="289"/>
    </location>
</feature>
<dbReference type="Pfam" id="PF17815">
    <property type="entry name" value="PDZ_3"/>
    <property type="match status" value="1"/>
</dbReference>